<evidence type="ECO:0000313" key="2">
    <source>
        <dbReference type="EMBL" id="PZP25855.1"/>
    </source>
</evidence>
<dbReference type="PROSITE" id="PS00571">
    <property type="entry name" value="AMIDASES"/>
    <property type="match status" value="1"/>
</dbReference>
<dbReference type="Gene3D" id="3.90.1300.10">
    <property type="entry name" value="Amidase signature (AS) domain"/>
    <property type="match status" value="1"/>
</dbReference>
<dbReference type="Proteomes" id="UP000249198">
    <property type="component" value="Unassembled WGS sequence"/>
</dbReference>
<comment type="caution">
    <text evidence="2">The sequence shown here is derived from an EMBL/GenBank/DDBJ whole genome shotgun (WGS) entry which is preliminary data.</text>
</comment>
<dbReference type="InterPro" id="IPR036928">
    <property type="entry name" value="AS_sf"/>
</dbReference>
<keyword evidence="2" id="KW-0808">Transferase</keyword>
<feature type="domain" description="Amidase" evidence="1">
    <location>
        <begin position="28"/>
        <end position="435"/>
    </location>
</feature>
<dbReference type="InterPro" id="IPR020556">
    <property type="entry name" value="Amidase_CS"/>
</dbReference>
<dbReference type="AlphaFoldDB" id="A0A2W5D1F7"/>
<dbReference type="InterPro" id="IPR000120">
    <property type="entry name" value="Amidase"/>
</dbReference>
<reference evidence="2 3" key="1">
    <citation type="submission" date="2017-08" db="EMBL/GenBank/DDBJ databases">
        <title>Infants hospitalized years apart are colonized by the same room-sourced microbial strains.</title>
        <authorList>
            <person name="Brooks B."/>
            <person name="Olm M.R."/>
            <person name="Firek B.A."/>
            <person name="Baker R."/>
            <person name="Thomas B.C."/>
            <person name="Morowitz M.J."/>
            <person name="Banfield J.F."/>
        </authorList>
    </citation>
    <scope>NUCLEOTIDE SEQUENCE [LARGE SCALE GENOMIC DNA]</scope>
    <source>
        <strain evidence="2">S2_009_000_R2_77</strain>
    </source>
</reference>
<dbReference type="PANTHER" id="PTHR11895">
    <property type="entry name" value="TRANSAMIDASE"/>
    <property type="match status" value="1"/>
</dbReference>
<dbReference type="EMBL" id="QFOH01000004">
    <property type="protein sequence ID" value="PZP25855.1"/>
    <property type="molecule type" value="Genomic_DNA"/>
</dbReference>
<evidence type="ECO:0000259" key="1">
    <source>
        <dbReference type="Pfam" id="PF01425"/>
    </source>
</evidence>
<evidence type="ECO:0000313" key="3">
    <source>
        <dbReference type="Proteomes" id="UP000249198"/>
    </source>
</evidence>
<dbReference type="PANTHER" id="PTHR11895:SF176">
    <property type="entry name" value="AMIDASE AMID-RELATED"/>
    <property type="match status" value="1"/>
</dbReference>
<gene>
    <name evidence="2" type="ORF">DI599_04370</name>
</gene>
<organism evidence="2 3">
    <name type="scientific">Pseudomonas kuykendallii</name>
    <dbReference type="NCBI Taxonomy" id="1007099"/>
    <lineage>
        <taxon>Bacteria</taxon>
        <taxon>Pseudomonadati</taxon>
        <taxon>Pseudomonadota</taxon>
        <taxon>Gammaproteobacteria</taxon>
        <taxon>Pseudomonadales</taxon>
        <taxon>Pseudomonadaceae</taxon>
        <taxon>Pseudomonas</taxon>
    </lineage>
</organism>
<dbReference type="InterPro" id="IPR023631">
    <property type="entry name" value="Amidase_dom"/>
</dbReference>
<sequence>MTPEADRDMPSLAQAARALRDGTLSSLELTRHCLARIAELDPGLNAFVTLTEERALAAARQADEELRDGRRRSPLHGIPLGLKDVIDMAGVPTSAQSSQLHGHVPTRNAAAVDRLEQAGAVLMGKLTTHEFAFGPPRWGRPGPPARNPWHAAHFAGGSSSGAAVAVASGMLLGALGSDSAGSVRSPAALCGVAGFKPTRARIDLRGSLPLAPSLDCLGPLARNVEDCALLYRALAQPDEDFWRADELPWGDVRGLKIGVVRSFLDERSGTSAATRDAIEDAIGTFQALGCGVRDVLLPAPWEWNAAGMVILLGEAFAYHEHWLRSRPHQYGAGLRDALLLGATLSAADYCRAQEHRQAMSANLDALLEDVDLLLCPIQAGEAPPLDRLTTWGFLEKPSYGIAFNLSDNPALSVCCGFGPQGLPLALQLVGRRNDEITPLRAGHAYEQACEWHRRRPPL</sequence>
<accession>A0A2W5D1F7</accession>
<dbReference type="RefSeq" id="WP_273229535.1">
    <property type="nucleotide sequence ID" value="NZ_QFOH01000004.1"/>
</dbReference>
<dbReference type="SUPFAM" id="SSF75304">
    <property type="entry name" value="Amidase signature (AS) enzymes"/>
    <property type="match status" value="1"/>
</dbReference>
<dbReference type="GO" id="GO:0016740">
    <property type="term" value="F:transferase activity"/>
    <property type="evidence" value="ECO:0007669"/>
    <property type="project" value="UniProtKB-KW"/>
</dbReference>
<protein>
    <submittedName>
        <fullName evidence="2">Asp-tRNA(Asn)/Glu-tRNA(Gln) amidotransferase GatCAB subunit A</fullName>
    </submittedName>
</protein>
<proteinExistence type="predicted"/>
<name>A0A2W5D1F7_9PSED</name>
<dbReference type="Pfam" id="PF01425">
    <property type="entry name" value="Amidase"/>
    <property type="match status" value="1"/>
</dbReference>